<feature type="binding site" evidence="19">
    <location>
        <position position="842"/>
    </location>
    <ligand>
        <name>Mn(2+)</name>
        <dbReference type="ChEBI" id="CHEBI:29035"/>
        <label>4</label>
    </ligand>
</feature>
<feature type="binding site" evidence="19">
    <location>
        <position position="753"/>
    </location>
    <ligand>
        <name>ATP</name>
        <dbReference type="ChEBI" id="CHEBI:30616"/>
        <label>2</label>
    </ligand>
</feature>
<keyword evidence="7 19" id="KW-0028">Amino-acid biosynthesis</keyword>
<comment type="cofactor">
    <cofactor evidence="1">
        <name>Mn(2+)</name>
        <dbReference type="ChEBI" id="CHEBI:29035"/>
    </cofactor>
</comment>
<keyword evidence="9 19" id="KW-0677">Repeat</keyword>
<feature type="binding site" evidence="19">
    <location>
        <position position="299"/>
    </location>
    <ligand>
        <name>ATP</name>
        <dbReference type="ChEBI" id="CHEBI:30616"/>
        <label>1</label>
    </ligand>
</feature>
<proteinExistence type="inferred from homology"/>
<dbReference type="SUPFAM" id="SSF52335">
    <property type="entry name" value="Methylglyoxal synthase-like"/>
    <property type="match status" value="1"/>
</dbReference>
<dbReference type="Pfam" id="PF02142">
    <property type="entry name" value="MGS"/>
    <property type="match status" value="1"/>
</dbReference>
<dbReference type="GO" id="GO:0005524">
    <property type="term" value="F:ATP binding"/>
    <property type="evidence" value="ECO:0007669"/>
    <property type="project" value="UniProtKB-UniRule"/>
</dbReference>
<dbReference type="NCBIfam" id="NF009455">
    <property type="entry name" value="PRK12815.1"/>
    <property type="match status" value="1"/>
</dbReference>
<dbReference type="SUPFAM" id="SSF52440">
    <property type="entry name" value="PreATP-grasp domain"/>
    <property type="match status" value="2"/>
</dbReference>
<feature type="binding site" evidence="19">
    <location>
        <position position="299"/>
    </location>
    <ligand>
        <name>Mn(2+)</name>
        <dbReference type="ChEBI" id="CHEBI:29035"/>
        <label>1</label>
    </ligand>
</feature>
<evidence type="ECO:0000256" key="15">
    <source>
        <dbReference type="ARBA" id="ARBA00047359"/>
    </source>
</evidence>
<name>A0A426QG49_9GAMM</name>
<feature type="binding site" evidence="19">
    <location>
        <position position="299"/>
    </location>
    <ligand>
        <name>Mg(2+)</name>
        <dbReference type="ChEBI" id="CHEBI:18420"/>
        <label>2</label>
    </ligand>
</feature>
<feature type="binding site" evidence="19">
    <location>
        <position position="785"/>
    </location>
    <ligand>
        <name>ATP</name>
        <dbReference type="ChEBI" id="CHEBI:30616"/>
        <label>2</label>
    </ligand>
</feature>
<evidence type="ECO:0000256" key="11">
    <source>
        <dbReference type="ARBA" id="ARBA00022840"/>
    </source>
</evidence>
<dbReference type="GO" id="GO:0004087">
    <property type="term" value="F:carbamoyl-phosphate synthase (ammonia) activity"/>
    <property type="evidence" value="ECO:0007669"/>
    <property type="project" value="UniProtKB-EC"/>
</dbReference>
<feature type="binding site" evidence="19">
    <location>
        <position position="285"/>
    </location>
    <ligand>
        <name>Mn(2+)</name>
        <dbReference type="ChEBI" id="CHEBI:29035"/>
        <label>1</label>
    </ligand>
</feature>
<dbReference type="Pfam" id="PF25596">
    <property type="entry name" value="CPSase_L_D1"/>
    <property type="match status" value="2"/>
</dbReference>
<evidence type="ECO:0000256" key="16">
    <source>
        <dbReference type="ARBA" id="ARBA00048816"/>
    </source>
</evidence>
<feature type="binding site" evidence="19">
    <location>
        <position position="242"/>
    </location>
    <ligand>
        <name>ATP</name>
        <dbReference type="ChEBI" id="CHEBI:30616"/>
        <label>1</label>
    </ligand>
</feature>
<dbReference type="CDD" id="cd01424">
    <property type="entry name" value="MGS_CPS_II"/>
    <property type="match status" value="1"/>
</dbReference>
<dbReference type="PROSITE" id="PS00866">
    <property type="entry name" value="CPSASE_1"/>
    <property type="match status" value="1"/>
</dbReference>
<evidence type="ECO:0000256" key="8">
    <source>
        <dbReference type="ARBA" id="ARBA00022723"/>
    </source>
</evidence>
<keyword evidence="12" id="KW-0460">Magnesium</keyword>
<feature type="binding site" evidence="19">
    <location>
        <position position="169"/>
    </location>
    <ligand>
        <name>ATP</name>
        <dbReference type="ChEBI" id="CHEBI:30616"/>
        <label>1</label>
    </ligand>
</feature>
<dbReference type="InterPro" id="IPR058047">
    <property type="entry name" value="CPSase_preATP-grasp"/>
</dbReference>
<evidence type="ECO:0000256" key="5">
    <source>
        <dbReference type="ARBA" id="ARBA00022571"/>
    </source>
</evidence>
<dbReference type="PANTHER" id="PTHR11405:SF53">
    <property type="entry name" value="CARBAMOYL-PHOSPHATE SYNTHASE [AMMONIA], MITOCHONDRIAL"/>
    <property type="match status" value="1"/>
</dbReference>
<dbReference type="GO" id="GO:0046872">
    <property type="term" value="F:metal ion binding"/>
    <property type="evidence" value="ECO:0007669"/>
    <property type="project" value="UniProtKB-KW"/>
</dbReference>
<keyword evidence="8" id="KW-0479">Metal-binding</keyword>
<dbReference type="InterPro" id="IPR016185">
    <property type="entry name" value="PreATP-grasp_dom_sf"/>
</dbReference>
<comment type="subunit">
    <text evidence="18 19">Composed of two chains; the small (or glutamine) chain promotes the hydrolysis of glutamine to ammonia, which is used by the large (or ammonia) chain to synthesize carbamoyl phosphate. Tetramer of heterodimers (alpha,beta)4.</text>
</comment>
<feature type="binding site" evidence="19">
    <location>
        <position position="840"/>
    </location>
    <ligand>
        <name>Mg(2+)</name>
        <dbReference type="ChEBI" id="CHEBI:18420"/>
        <label>3</label>
    </ligand>
</feature>
<feature type="binding site" evidence="19">
    <location>
        <position position="755"/>
    </location>
    <ligand>
        <name>ATP</name>
        <dbReference type="ChEBI" id="CHEBI:30616"/>
        <label>2</label>
    </ligand>
</feature>
<feature type="binding site" evidence="19">
    <location>
        <position position="301"/>
    </location>
    <ligand>
        <name>Mg(2+)</name>
        <dbReference type="ChEBI" id="CHEBI:18420"/>
        <label>2</label>
    </ligand>
</feature>
<comment type="domain">
    <text evidence="19">The large subunit is composed of 2 ATP-grasp domains that are involved in binding the 2 ATP molecules needed for carbamoyl phosphate synthesis. The N-terminal ATP-grasp domain (referred to as the carboxyphosphate synthetic component) catalyzes the ATP-dependent phosphorylation of hydrogencarbonate to carboxyphosphate and the subsequent nucleophilic attack by ammonia to form a carbamate intermediate. The C-terminal ATP-grasp domain (referred to as the carbamoyl phosphate synthetic component) then catalyzes the phosphorylation of carbamate with the second ATP to form the end product carbamoyl phosphate. The reactive and unstable enzyme intermediates are sequentially channeled from one active site to the next through the interior of the protein over a distance of at least 96 A.</text>
</comment>
<dbReference type="InterPro" id="IPR005483">
    <property type="entry name" value="CPSase_dom"/>
</dbReference>
<dbReference type="SUPFAM" id="SSF48108">
    <property type="entry name" value="Carbamoyl phosphate synthetase, large subunit connection domain"/>
    <property type="match status" value="1"/>
</dbReference>
<feature type="binding site" evidence="19">
    <location>
        <position position="840"/>
    </location>
    <ligand>
        <name>Mg(2+)</name>
        <dbReference type="ChEBI" id="CHEBI:18420"/>
        <label>4</label>
    </ligand>
</feature>
<evidence type="ECO:0000256" key="3">
    <source>
        <dbReference type="ARBA" id="ARBA00005077"/>
    </source>
</evidence>
<dbReference type="Gene3D" id="3.40.50.1380">
    <property type="entry name" value="Methylglyoxal synthase-like domain"/>
    <property type="match status" value="1"/>
</dbReference>
<comment type="catalytic activity">
    <reaction evidence="16 19">
        <text>hydrogencarbonate + L-glutamine + 2 ATP + H2O = carbamoyl phosphate + L-glutamate + 2 ADP + phosphate + 2 H(+)</text>
        <dbReference type="Rhea" id="RHEA:18633"/>
        <dbReference type="ChEBI" id="CHEBI:15377"/>
        <dbReference type="ChEBI" id="CHEBI:15378"/>
        <dbReference type="ChEBI" id="CHEBI:17544"/>
        <dbReference type="ChEBI" id="CHEBI:29985"/>
        <dbReference type="ChEBI" id="CHEBI:30616"/>
        <dbReference type="ChEBI" id="CHEBI:43474"/>
        <dbReference type="ChEBI" id="CHEBI:58228"/>
        <dbReference type="ChEBI" id="CHEBI:58359"/>
        <dbReference type="ChEBI" id="CHEBI:456216"/>
        <dbReference type="EC" id="6.3.5.5"/>
    </reaction>
</comment>
<dbReference type="GO" id="GO:0004088">
    <property type="term" value="F:carbamoyl-phosphate synthase (glutamine-hydrolyzing) activity"/>
    <property type="evidence" value="ECO:0007669"/>
    <property type="project" value="UniProtKB-UniRule"/>
</dbReference>
<dbReference type="FunFam" id="3.40.50.20:FF:000001">
    <property type="entry name" value="Carbamoyl-phosphate synthase large chain"/>
    <property type="match status" value="1"/>
</dbReference>
<feature type="binding site" evidence="19">
    <location>
        <position position="215"/>
    </location>
    <ligand>
        <name>ATP</name>
        <dbReference type="ChEBI" id="CHEBI:30616"/>
        <label>1</label>
    </ligand>
</feature>
<dbReference type="RefSeq" id="WP_125179945.1">
    <property type="nucleotide sequence ID" value="NZ_QZMU01000001.1"/>
</dbReference>
<feature type="binding site" evidence="19">
    <location>
        <position position="285"/>
    </location>
    <ligand>
        <name>Mg(2+)</name>
        <dbReference type="ChEBI" id="CHEBI:18420"/>
        <label>1</label>
    </ligand>
</feature>
<dbReference type="GO" id="GO:0006541">
    <property type="term" value="P:glutamine metabolic process"/>
    <property type="evidence" value="ECO:0007669"/>
    <property type="project" value="TreeGrafter"/>
</dbReference>
<dbReference type="FunFam" id="3.30.470.20:FF:000013">
    <property type="entry name" value="Carbamoyl-phosphate synthase large chain"/>
    <property type="match status" value="1"/>
</dbReference>
<feature type="region of interest" description="Oligomerization domain" evidence="19">
    <location>
        <begin position="404"/>
        <end position="553"/>
    </location>
</feature>
<feature type="binding site" evidence="19">
    <location>
        <position position="840"/>
    </location>
    <ligand>
        <name>Mn(2+)</name>
        <dbReference type="ChEBI" id="CHEBI:29035"/>
        <label>4</label>
    </ligand>
</feature>
<dbReference type="InterPro" id="IPR005480">
    <property type="entry name" value="CPSase_lsu_oligo"/>
</dbReference>
<accession>A0A426QG49</accession>
<dbReference type="Pfam" id="PF02786">
    <property type="entry name" value="CPSase_L_D2"/>
    <property type="match status" value="2"/>
</dbReference>
<evidence type="ECO:0000256" key="4">
    <source>
        <dbReference type="ARBA" id="ARBA00009799"/>
    </source>
</evidence>
<dbReference type="UniPathway" id="UPA00068">
    <property type="reaction ID" value="UER00171"/>
</dbReference>
<dbReference type="PROSITE" id="PS50975">
    <property type="entry name" value="ATP_GRASP"/>
    <property type="match status" value="2"/>
</dbReference>
<feature type="binding site" evidence="19">
    <location>
        <position position="176"/>
    </location>
    <ligand>
        <name>ATP</name>
        <dbReference type="ChEBI" id="CHEBI:30616"/>
        <label>1</label>
    </ligand>
</feature>
<feature type="binding site" evidence="19">
    <location>
        <position position="129"/>
    </location>
    <ligand>
        <name>ATP</name>
        <dbReference type="ChEBI" id="CHEBI:30616"/>
        <label>1</label>
    </ligand>
</feature>
<dbReference type="AlphaFoldDB" id="A0A426QG49"/>
<keyword evidence="10 19" id="KW-0547">Nucleotide-binding</keyword>
<evidence type="ECO:0000256" key="12">
    <source>
        <dbReference type="ARBA" id="ARBA00022842"/>
    </source>
</evidence>
<feature type="binding site" evidence="19">
    <location>
        <position position="243"/>
    </location>
    <ligand>
        <name>ATP</name>
        <dbReference type="ChEBI" id="CHEBI:30616"/>
        <label>1</label>
    </ligand>
</feature>
<feature type="binding site" evidence="19">
    <location>
        <position position="840"/>
    </location>
    <ligand>
        <name>Mn(2+)</name>
        <dbReference type="ChEBI" id="CHEBI:29035"/>
        <label>3</label>
    </ligand>
</feature>
<dbReference type="PROSITE" id="PS00867">
    <property type="entry name" value="CPSASE_2"/>
    <property type="match status" value="2"/>
</dbReference>
<comment type="similarity">
    <text evidence="4 19">Belongs to the CarB family.</text>
</comment>
<keyword evidence="11 19" id="KW-0067">ATP-binding</keyword>
<dbReference type="GO" id="GO:0044205">
    <property type="term" value="P:'de novo' UMP biosynthetic process"/>
    <property type="evidence" value="ECO:0007669"/>
    <property type="project" value="UniProtKB-UniRule"/>
</dbReference>
<evidence type="ECO:0000256" key="18">
    <source>
        <dbReference type="ARBA" id="ARBA00062056"/>
    </source>
</evidence>
<dbReference type="Pfam" id="PF02787">
    <property type="entry name" value="CPSase_L_D3"/>
    <property type="match status" value="1"/>
</dbReference>
<dbReference type="HAMAP" id="MF_01210_A">
    <property type="entry name" value="CPSase_L_chain_A"/>
    <property type="match status" value="1"/>
</dbReference>
<dbReference type="Proteomes" id="UP000287798">
    <property type="component" value="Unassembled WGS sequence"/>
</dbReference>
<dbReference type="PROSITE" id="PS51855">
    <property type="entry name" value="MGS"/>
    <property type="match status" value="1"/>
</dbReference>
<dbReference type="InterPro" id="IPR005479">
    <property type="entry name" value="CPAse_ATP-bd"/>
</dbReference>
<feature type="domain" description="MGS-like" evidence="21">
    <location>
        <begin position="936"/>
        <end position="1074"/>
    </location>
</feature>
<sequence length="1075" mass="118644">MPKRTDIQSILILGAGPIVIGQACEFDYSGAQACKALREEGYRVILVNSNPATIMTDPEMSDATYIEAVDWRTVEKIIDKERPDALLPTMGGQTALNCALDLDREGILEKYGVEMIGASKDAIDKAEDRDRFRQAMRRIGLDFPTSEMAHSMEEAMQVQQKIGFPTIIRPSFTLGGSGGGIAYNKEEFIEICERGLDLSPTNELLIEESALGWKEYEMEVVRDKKDNCIIVCSIENLDPMGIHTGDSITVAPAQTLTDKEYQIMRDASLAVLREIGVETGGSNVQFAINPDNGRMIIIEMNPRVSRSSALASKATGFPIAKVAAKLAVGYTLDELQNEITGGATPASFEPSIDYVVTKIPRFTFEKFPQAQAYLTTQMKSVGEVMAIGRNFQESFQKALRGLETGIDGLSEKLDLAHEDTKDKLRSELKQPGPERILYLGDAFRFGMSLDEVHEYTAIDPWFLEQIEEIIQLEGLVKDKGIDALDRDTLWRLKRRGFADSRLAHLAGVKESAVRELRHKHNLRPVFKRVDTCAAEFATSTAYMYSTYEEECEAEPTDRRKIMVLGGGPNRIGQGIEFDYCCVHAAFAMREDGYETIMVNCNPETVSTDYDTSDRLYFEPLTLEDVLEIIEKEKPEGVIVQYGGQTPLKLARDLEAAGAPIIGTSPDSIDLAEDRERFQDMINRLGLKQPPNRTARTEEEALRLAAEIGYPLVVRPSYVLGGRAMEIVYQEEDLARYMNDAVKVSNDSPVLLDRFLDDAVEVDVDAICDGKDVLIGGIMEHIEQAGVHSGDSACSLPPYTLSLEAQDRMREQVAAMARELKVVGLMNTQFAIKGEEIYIIEVNPRASRTVPYVSKVTGRPLAKIAARCMAGRSLADQDALVETVPTYFSVKEAVFPFIKFPGVDPILGPEMKSTGEVMGVGRTFGAAFGRAQLGAGVVLPRSGKIFISVRDADKPDVVALAKGFVDKGFTLVATRGTAREITAAGINCEIVNKVIEGRPHIVDMIKNDQISYVVNTTEGKQAIADSFTIRRTALHHKVHVSTTMAHAEAIVMALDAIDNAEVNRLQDLHRELGMTQ</sequence>
<evidence type="ECO:0000256" key="7">
    <source>
        <dbReference type="ARBA" id="ARBA00022605"/>
    </source>
</evidence>
<dbReference type="GO" id="GO:0006526">
    <property type="term" value="P:L-arginine biosynthetic process"/>
    <property type="evidence" value="ECO:0007669"/>
    <property type="project" value="UniProtKB-UniRule"/>
</dbReference>
<comment type="catalytic activity">
    <reaction evidence="15 19">
        <text>hydrogencarbonate + NH4(+) + 2 ATP = carbamoyl phosphate + 2 ADP + phosphate + 2 H(+)</text>
        <dbReference type="Rhea" id="RHEA:18029"/>
        <dbReference type="ChEBI" id="CHEBI:15378"/>
        <dbReference type="ChEBI" id="CHEBI:17544"/>
        <dbReference type="ChEBI" id="CHEBI:28938"/>
        <dbReference type="ChEBI" id="CHEBI:30616"/>
        <dbReference type="ChEBI" id="CHEBI:43474"/>
        <dbReference type="ChEBI" id="CHEBI:58228"/>
        <dbReference type="ChEBI" id="CHEBI:456216"/>
        <dbReference type="EC" id="6.3.4.16"/>
    </reaction>
</comment>
<evidence type="ECO:0000256" key="14">
    <source>
        <dbReference type="ARBA" id="ARBA00023211"/>
    </source>
</evidence>
<evidence type="ECO:0000256" key="2">
    <source>
        <dbReference type="ARBA" id="ARBA00004812"/>
    </source>
</evidence>
<keyword evidence="14" id="KW-0464">Manganese</keyword>
<comment type="caution">
    <text evidence="19">Lacks conserved residue(s) required for the propagation of feature annotation.</text>
</comment>
<feature type="region of interest" description="Allosteric domain" evidence="19">
    <location>
        <begin position="936"/>
        <end position="1075"/>
    </location>
</feature>
<gene>
    <name evidence="19" type="primary">carB</name>
    <name evidence="22" type="ORF">D6C00_01205</name>
</gene>
<dbReference type="Gene3D" id="1.10.1030.10">
    <property type="entry name" value="Carbamoyl-phosphate synthetase, large subunit oligomerisation domain"/>
    <property type="match status" value="1"/>
</dbReference>
<dbReference type="SMART" id="SM00851">
    <property type="entry name" value="MGS"/>
    <property type="match status" value="1"/>
</dbReference>
<dbReference type="UniPathway" id="UPA00070">
    <property type="reaction ID" value="UER00115"/>
</dbReference>
<feature type="binding site" evidence="19">
    <location>
        <position position="285"/>
    </location>
    <ligand>
        <name>ATP</name>
        <dbReference type="ChEBI" id="CHEBI:30616"/>
        <label>1</label>
    </ligand>
</feature>
<dbReference type="InterPro" id="IPR033937">
    <property type="entry name" value="MGS_CPS_CarB"/>
</dbReference>
<comment type="pathway">
    <text evidence="2 19">Pyrimidine metabolism; UMP biosynthesis via de novo pathway; (S)-dihydroorotate from bicarbonate: step 1/3.</text>
</comment>
<feature type="binding site" evidence="19">
    <location>
        <position position="786"/>
    </location>
    <ligand>
        <name>ATP</name>
        <dbReference type="ChEBI" id="CHEBI:30616"/>
        <label>2</label>
    </ligand>
</feature>
<feature type="binding site" evidence="19">
    <location>
        <position position="840"/>
    </location>
    <ligand>
        <name>ATP</name>
        <dbReference type="ChEBI" id="CHEBI:30616"/>
        <label>2</label>
    </ligand>
</feature>
<keyword evidence="6 19" id="KW-0436">Ligase</keyword>
<dbReference type="EMBL" id="QZMU01000001">
    <property type="protein sequence ID" value="RRQ20730.1"/>
    <property type="molecule type" value="Genomic_DNA"/>
</dbReference>
<dbReference type="SUPFAM" id="SSF56059">
    <property type="entry name" value="Glutathione synthetase ATP-binding domain-like"/>
    <property type="match status" value="2"/>
</dbReference>
<dbReference type="InterPro" id="IPR006275">
    <property type="entry name" value="CPSase_lsu"/>
</dbReference>
<feature type="region of interest" description="Carboxyphosphate synthetic domain" evidence="19">
    <location>
        <begin position="1"/>
        <end position="403"/>
    </location>
</feature>
<dbReference type="PANTHER" id="PTHR11405">
    <property type="entry name" value="CARBAMOYLTRANSFERASE FAMILY MEMBER"/>
    <property type="match status" value="1"/>
</dbReference>
<reference evidence="22 23" key="1">
    <citation type="journal article" date="2010" name="Int. J. Syst. Evol. Microbiol.">
        <title>Thiohalobacter thiocyanaticus gen. nov., sp. nov., a moderately halophilic, sulfur-oxidizing gammaproteobacterium from hypersaline lakes, that utilizes thiocyanate.</title>
        <authorList>
            <person name="Sorokin D.Y."/>
            <person name="Kovaleva O.L."/>
            <person name="Tourova T.P."/>
            <person name="Muyzer G."/>
        </authorList>
    </citation>
    <scope>NUCLEOTIDE SEQUENCE [LARGE SCALE GENOMIC DNA]</scope>
    <source>
        <strain evidence="22 23">Hrh1</strain>
    </source>
</reference>
<feature type="domain" description="ATP-grasp" evidence="20">
    <location>
        <begin position="678"/>
        <end position="869"/>
    </location>
</feature>
<feature type="domain" description="ATP-grasp" evidence="20">
    <location>
        <begin position="133"/>
        <end position="328"/>
    </location>
</feature>
<comment type="pathway">
    <text evidence="3 19">Amino-acid biosynthesis; L-arginine biosynthesis; carbamoyl phosphate from bicarbonate: step 1/1.</text>
</comment>
<dbReference type="Gene3D" id="3.30.470.20">
    <property type="entry name" value="ATP-grasp fold, B domain"/>
    <property type="match status" value="2"/>
</dbReference>
<feature type="binding site" evidence="19">
    <location>
        <position position="842"/>
    </location>
    <ligand>
        <name>Mg(2+)</name>
        <dbReference type="ChEBI" id="CHEBI:18420"/>
        <label>4</label>
    </ligand>
</feature>
<feature type="binding site" evidence="19">
    <location>
        <position position="299"/>
    </location>
    <ligand>
        <name>Mn(2+)</name>
        <dbReference type="ChEBI" id="CHEBI:29035"/>
        <label>2</label>
    </ligand>
</feature>
<evidence type="ECO:0000256" key="13">
    <source>
        <dbReference type="ARBA" id="ARBA00022975"/>
    </source>
</evidence>
<feature type="binding site" evidence="19">
    <location>
        <position position="787"/>
    </location>
    <ligand>
        <name>ATP</name>
        <dbReference type="ChEBI" id="CHEBI:30616"/>
        <label>2</label>
    </ligand>
</feature>
<dbReference type="HAMAP" id="MF_01210_B">
    <property type="entry name" value="CPSase_L_chain_B"/>
    <property type="match status" value="1"/>
</dbReference>
<evidence type="ECO:0000256" key="10">
    <source>
        <dbReference type="ARBA" id="ARBA00022741"/>
    </source>
</evidence>
<dbReference type="InterPro" id="IPR011607">
    <property type="entry name" value="MGS-like_dom"/>
</dbReference>
<dbReference type="EC" id="6.3.4.16" evidence="19"/>
<comment type="cofactor">
    <cofactor evidence="19">
        <name>Mg(2+)</name>
        <dbReference type="ChEBI" id="CHEBI:18420"/>
    </cofactor>
    <cofactor evidence="19">
        <name>Mn(2+)</name>
        <dbReference type="ChEBI" id="CHEBI:29035"/>
    </cofactor>
    <text evidence="19">Binds 4 Mg(2+) or Mn(2+) ions per subunit.</text>
</comment>
<evidence type="ECO:0000256" key="19">
    <source>
        <dbReference type="HAMAP-Rule" id="MF_01210"/>
    </source>
</evidence>
<dbReference type="GO" id="GO:0005737">
    <property type="term" value="C:cytoplasm"/>
    <property type="evidence" value="ECO:0007669"/>
    <property type="project" value="TreeGrafter"/>
</dbReference>
<dbReference type="FunFam" id="3.40.50.20:FF:000003">
    <property type="entry name" value="Carbamoyl-phosphate synthase large chain"/>
    <property type="match status" value="1"/>
</dbReference>
<evidence type="ECO:0000313" key="22">
    <source>
        <dbReference type="EMBL" id="RRQ20730.1"/>
    </source>
</evidence>
<feature type="binding site" evidence="19">
    <location>
        <position position="828"/>
    </location>
    <ligand>
        <name>Mn(2+)</name>
        <dbReference type="ChEBI" id="CHEBI:29035"/>
        <label>3</label>
    </ligand>
</feature>
<evidence type="ECO:0000313" key="23">
    <source>
        <dbReference type="Proteomes" id="UP000287798"/>
    </source>
</evidence>
<feature type="binding site" evidence="19">
    <location>
        <position position="208"/>
    </location>
    <ligand>
        <name>ATP</name>
        <dbReference type="ChEBI" id="CHEBI:30616"/>
        <label>1</label>
    </ligand>
</feature>
<feature type="binding site" evidence="19">
    <location>
        <position position="828"/>
    </location>
    <ligand>
        <name>ATP</name>
        <dbReference type="ChEBI" id="CHEBI:30616"/>
        <label>2</label>
    </ligand>
</feature>
<dbReference type="NCBIfam" id="TIGR01369">
    <property type="entry name" value="CPSaseII_lrg"/>
    <property type="match status" value="1"/>
</dbReference>
<organism evidence="22 23">
    <name type="scientific">Thiohalobacter thiocyanaticus</name>
    <dbReference type="NCBI Taxonomy" id="585455"/>
    <lineage>
        <taxon>Bacteria</taxon>
        <taxon>Pseudomonadati</taxon>
        <taxon>Pseudomonadota</taxon>
        <taxon>Gammaproteobacteria</taxon>
        <taxon>Thiohalobacterales</taxon>
        <taxon>Thiohalobacteraceae</taxon>
        <taxon>Thiohalobacter</taxon>
    </lineage>
</organism>
<feature type="binding site" evidence="19">
    <location>
        <position position="788"/>
    </location>
    <ligand>
        <name>ATP</name>
        <dbReference type="ChEBI" id="CHEBI:30616"/>
        <label>2</label>
    </ligand>
</feature>
<dbReference type="EC" id="6.3.5.5" evidence="19"/>
<evidence type="ECO:0000259" key="20">
    <source>
        <dbReference type="PROSITE" id="PS50975"/>
    </source>
</evidence>
<evidence type="ECO:0000256" key="17">
    <source>
        <dbReference type="ARBA" id="ARBA00057223"/>
    </source>
</evidence>
<dbReference type="FunFam" id="3.30.470.20:FF:000007">
    <property type="entry name" value="Carbamoyl-phosphate synthase large chain"/>
    <property type="match status" value="1"/>
</dbReference>
<feature type="binding site" evidence="19">
    <location>
        <position position="175"/>
    </location>
    <ligand>
        <name>ATP</name>
        <dbReference type="ChEBI" id="CHEBI:30616"/>
        <label>1</label>
    </ligand>
</feature>
<protein>
    <recommendedName>
        <fullName evidence="19">Carbamoyl phosphate synthase large chain</fullName>
        <ecNumber evidence="19">6.3.4.16</ecNumber>
        <ecNumber evidence="19">6.3.5.5</ecNumber>
    </recommendedName>
    <alternativeName>
        <fullName evidence="19">Carbamoyl phosphate synthetase ammonia chain</fullName>
    </alternativeName>
</protein>
<dbReference type="Gene3D" id="3.40.50.20">
    <property type="match status" value="2"/>
</dbReference>
<feature type="binding site" evidence="19">
    <location>
        <position position="299"/>
    </location>
    <ligand>
        <name>Mg(2+)</name>
        <dbReference type="ChEBI" id="CHEBI:18420"/>
        <label>1</label>
    </ligand>
</feature>
<comment type="function">
    <text evidence="17 19">Large subunit of the glutamine-dependent carbamoyl phosphate synthetase (CPSase). CPSase catalyzes the formation of carbamoyl phosphate from the ammonia moiety of glutamine, carbonate, and phosphate donated by ATP, constituting the first step of 2 biosynthetic pathways, one leading to arginine and/or urea and the other to pyrimidine nucleotides. The large subunit (synthetase) binds the substrates ammonia (free or transferred from glutamine from the small subunit), hydrogencarbonate and ATP and carries out an ATP-coupled ligase reaction, activating hydrogencarbonate by forming carboxy phosphate which reacts with ammonia to form carbamoyl phosphate.</text>
</comment>
<dbReference type="NCBIfam" id="NF003671">
    <property type="entry name" value="PRK05294.1"/>
    <property type="match status" value="1"/>
</dbReference>
<dbReference type="PROSITE" id="PS51257">
    <property type="entry name" value="PROKAR_LIPOPROTEIN"/>
    <property type="match status" value="1"/>
</dbReference>
<dbReference type="FunFam" id="3.30.1490.20:FF:000001">
    <property type="entry name" value="Carbamoyl-phosphate synthase large chain"/>
    <property type="match status" value="1"/>
</dbReference>
<dbReference type="FunFam" id="1.10.1030.10:FF:000002">
    <property type="entry name" value="Carbamoyl-phosphate synthase large chain"/>
    <property type="match status" value="1"/>
</dbReference>
<feature type="binding site" evidence="19">
    <location>
        <position position="241"/>
    </location>
    <ligand>
        <name>ATP</name>
        <dbReference type="ChEBI" id="CHEBI:30616"/>
        <label>1</label>
    </ligand>
</feature>
<dbReference type="SMART" id="SM01096">
    <property type="entry name" value="CPSase_L_D3"/>
    <property type="match status" value="1"/>
</dbReference>
<dbReference type="OrthoDB" id="9804197at2"/>
<comment type="caution">
    <text evidence="22">The sequence shown here is derived from an EMBL/GenBank/DDBJ whole genome shotgun (WGS) entry which is preliminary data.</text>
</comment>
<keyword evidence="23" id="KW-1185">Reference proteome</keyword>
<dbReference type="InterPro" id="IPR011761">
    <property type="entry name" value="ATP-grasp"/>
</dbReference>
<keyword evidence="5 19" id="KW-0055">Arginine biosynthesis</keyword>
<feature type="binding site" evidence="19">
    <location>
        <position position="828"/>
    </location>
    <ligand>
        <name>Mg(2+)</name>
        <dbReference type="ChEBI" id="CHEBI:18420"/>
        <label>3</label>
    </ligand>
</feature>
<evidence type="ECO:0000259" key="21">
    <source>
        <dbReference type="PROSITE" id="PS51855"/>
    </source>
</evidence>
<dbReference type="PRINTS" id="PR00098">
    <property type="entry name" value="CPSASE"/>
</dbReference>
<dbReference type="InterPro" id="IPR036914">
    <property type="entry name" value="MGS-like_dom_sf"/>
</dbReference>
<feature type="binding site" evidence="19">
    <location>
        <position position="301"/>
    </location>
    <ligand>
        <name>Mn(2+)</name>
        <dbReference type="ChEBI" id="CHEBI:29035"/>
        <label>2</label>
    </ligand>
</feature>
<evidence type="ECO:0000256" key="1">
    <source>
        <dbReference type="ARBA" id="ARBA00001936"/>
    </source>
</evidence>
<keyword evidence="13 19" id="KW-0665">Pyrimidine biosynthesis</keyword>
<feature type="binding site" evidence="19">
    <location>
        <position position="714"/>
    </location>
    <ligand>
        <name>ATP</name>
        <dbReference type="ChEBI" id="CHEBI:30616"/>
        <label>2</label>
    </ligand>
</feature>
<dbReference type="InterPro" id="IPR036897">
    <property type="entry name" value="CarbamoylP_synth_lsu_oligo_sf"/>
</dbReference>
<evidence type="ECO:0000256" key="6">
    <source>
        <dbReference type="ARBA" id="ARBA00022598"/>
    </source>
</evidence>
<evidence type="ECO:0000256" key="9">
    <source>
        <dbReference type="ARBA" id="ARBA00022737"/>
    </source>
</evidence>
<feature type="binding site" evidence="19">
    <location>
        <position position="760"/>
    </location>
    <ligand>
        <name>ATP</name>
        <dbReference type="ChEBI" id="CHEBI:30616"/>
        <label>2</label>
    </ligand>
</feature>